<comment type="subcellular location">
    <subcellularLocation>
        <location evidence="1">Endoplasmic reticulum membrane</location>
        <topology evidence="1">Single-pass type I membrane protein</topology>
    </subcellularLocation>
</comment>
<keyword evidence="4" id="KW-0812">Transmembrane</keyword>
<evidence type="ECO:0000256" key="3">
    <source>
        <dbReference type="ARBA" id="ARBA00020105"/>
    </source>
</evidence>
<dbReference type="VEuPathDB" id="VectorBase:PPAI002600"/>
<dbReference type="CDD" id="cd22209">
    <property type="entry name" value="EMC10"/>
    <property type="match status" value="1"/>
</dbReference>
<organism evidence="9 10">
    <name type="scientific">Phlebotomus papatasi</name>
    <name type="common">Sandfly</name>
    <dbReference type="NCBI Taxonomy" id="29031"/>
    <lineage>
        <taxon>Eukaryota</taxon>
        <taxon>Metazoa</taxon>
        <taxon>Ecdysozoa</taxon>
        <taxon>Arthropoda</taxon>
        <taxon>Hexapoda</taxon>
        <taxon>Insecta</taxon>
        <taxon>Pterygota</taxon>
        <taxon>Neoptera</taxon>
        <taxon>Endopterygota</taxon>
        <taxon>Diptera</taxon>
        <taxon>Nematocera</taxon>
        <taxon>Psychodoidea</taxon>
        <taxon>Psychodidae</taxon>
        <taxon>Phlebotomus</taxon>
        <taxon>Phlebotomus</taxon>
    </lineage>
</organism>
<evidence type="ECO:0000256" key="6">
    <source>
        <dbReference type="ARBA" id="ARBA00022824"/>
    </source>
</evidence>
<evidence type="ECO:0000256" key="7">
    <source>
        <dbReference type="ARBA" id="ARBA00022989"/>
    </source>
</evidence>
<reference evidence="9" key="1">
    <citation type="submission" date="2022-08" db="UniProtKB">
        <authorList>
            <consortium name="EnsemblMetazoa"/>
        </authorList>
    </citation>
    <scope>IDENTIFICATION</scope>
    <source>
        <strain evidence="9">Israel</strain>
    </source>
</reference>
<evidence type="ECO:0000313" key="10">
    <source>
        <dbReference type="Proteomes" id="UP000092462"/>
    </source>
</evidence>
<keyword evidence="8" id="KW-0472">Membrane</keyword>
<comment type="similarity">
    <text evidence="2">Belongs to the EMC10 family.</text>
</comment>
<evidence type="ECO:0000256" key="2">
    <source>
        <dbReference type="ARBA" id="ARBA00007695"/>
    </source>
</evidence>
<sequence length="225" mass="24805">MLRLIVAVGIFFLFCDAQDVYFDERTTIELHHFLDDSDTGPAYRGNISLTGDGNTRITQEQLSEEDRLKLVNLAKKDAFYTLRATVGSSSDHPVTFYTSTKACLLLKNFLLDNLWVSLDHLGSVIGVNQVVAGSQNCGEGEQLSSEFAGEFTTGVFVKQAELAPIPDTASFIQKLEREREARERGEVKDNRGFFAKYWMYIVPVVILLLLSGATNPDAAAAGGGR</sequence>
<keyword evidence="5" id="KW-0732">Signal</keyword>
<evidence type="ECO:0000313" key="9">
    <source>
        <dbReference type="EnsemblMetazoa" id="PPAI002600-PA"/>
    </source>
</evidence>
<accession>A0A1B0D543</accession>
<protein>
    <recommendedName>
        <fullName evidence="3">ER membrane protein complex subunit 10</fullName>
    </recommendedName>
</protein>
<dbReference type="PANTHER" id="PTHR21397:SF4">
    <property type="entry name" value="ER MEMBRANE PROTEIN COMPLEX SUBUNIT 10"/>
    <property type="match status" value="1"/>
</dbReference>
<name>A0A1B0D543_PHLPP</name>
<keyword evidence="6" id="KW-0256">Endoplasmic reticulum</keyword>
<evidence type="ECO:0000256" key="8">
    <source>
        <dbReference type="ARBA" id="ARBA00023136"/>
    </source>
</evidence>
<keyword evidence="10" id="KW-1185">Reference proteome</keyword>
<evidence type="ECO:0000256" key="4">
    <source>
        <dbReference type="ARBA" id="ARBA00022692"/>
    </source>
</evidence>
<keyword evidence="7" id="KW-1133">Transmembrane helix</keyword>
<dbReference type="PANTHER" id="PTHR21397">
    <property type="entry name" value="CHROMATIN COMPLEXES SUBUNIT BAP18-RELATED"/>
    <property type="match status" value="1"/>
</dbReference>
<evidence type="ECO:0000256" key="1">
    <source>
        <dbReference type="ARBA" id="ARBA00004115"/>
    </source>
</evidence>
<dbReference type="AlphaFoldDB" id="A0A1B0D543"/>
<dbReference type="GO" id="GO:0072546">
    <property type="term" value="C:EMC complex"/>
    <property type="evidence" value="ECO:0007669"/>
    <property type="project" value="TreeGrafter"/>
</dbReference>
<proteinExistence type="inferred from homology"/>
<dbReference type="VEuPathDB" id="VectorBase:PPAPM1_010292"/>
<dbReference type="Proteomes" id="UP000092462">
    <property type="component" value="Unassembled WGS sequence"/>
</dbReference>
<dbReference type="EMBL" id="AJVK01011711">
    <property type="status" value="NOT_ANNOTATED_CDS"/>
    <property type="molecule type" value="Genomic_DNA"/>
</dbReference>
<evidence type="ECO:0000256" key="5">
    <source>
        <dbReference type="ARBA" id="ARBA00022729"/>
    </source>
</evidence>
<dbReference type="EnsemblMetazoa" id="PPAI002600-RA">
    <property type="protein sequence ID" value="PPAI002600-PA"/>
    <property type="gene ID" value="PPAI002600"/>
</dbReference>
<dbReference type="Pfam" id="PF21203">
    <property type="entry name" value="ECM10"/>
    <property type="match status" value="1"/>
</dbReference>